<feature type="signal peptide" evidence="2">
    <location>
        <begin position="1"/>
        <end position="24"/>
    </location>
</feature>
<dbReference type="InterPro" id="IPR011992">
    <property type="entry name" value="EF-hand-dom_pair"/>
</dbReference>
<evidence type="ECO:0000256" key="1">
    <source>
        <dbReference type="SAM" id="MobiDB-lite"/>
    </source>
</evidence>
<dbReference type="RefSeq" id="WP_386737026.1">
    <property type="nucleotide sequence ID" value="NZ_JBHRXI010000017.1"/>
</dbReference>
<feature type="domain" description="EF-hand" evidence="3">
    <location>
        <begin position="49"/>
        <end position="84"/>
    </location>
</feature>
<evidence type="ECO:0000313" key="4">
    <source>
        <dbReference type="EMBL" id="MFC3615758.1"/>
    </source>
</evidence>
<protein>
    <submittedName>
        <fullName evidence="4">EF-hand domain-containing protein</fullName>
    </submittedName>
</protein>
<evidence type="ECO:0000259" key="3">
    <source>
        <dbReference type="PROSITE" id="PS50222"/>
    </source>
</evidence>
<gene>
    <name evidence="4" type="ORF">ACFORG_18540</name>
</gene>
<dbReference type="PROSITE" id="PS00018">
    <property type="entry name" value="EF_HAND_1"/>
    <property type="match status" value="1"/>
</dbReference>
<dbReference type="Proteomes" id="UP001595629">
    <property type="component" value="Unassembled WGS sequence"/>
</dbReference>
<feature type="region of interest" description="Disordered" evidence="1">
    <location>
        <begin position="94"/>
        <end position="127"/>
    </location>
</feature>
<evidence type="ECO:0000256" key="2">
    <source>
        <dbReference type="SAM" id="SignalP"/>
    </source>
</evidence>
<name>A0ABV7TNH1_9RHOB</name>
<feature type="domain" description="EF-hand" evidence="3">
    <location>
        <begin position="107"/>
        <end position="142"/>
    </location>
</feature>
<proteinExistence type="predicted"/>
<feature type="compositionally biased region" description="Basic residues" evidence="1">
    <location>
        <begin position="140"/>
        <end position="153"/>
    </location>
</feature>
<dbReference type="SUPFAM" id="SSF47473">
    <property type="entry name" value="EF-hand"/>
    <property type="match status" value="1"/>
</dbReference>
<dbReference type="PROSITE" id="PS50222">
    <property type="entry name" value="EF_HAND_2"/>
    <property type="match status" value="2"/>
</dbReference>
<dbReference type="InterPro" id="IPR018247">
    <property type="entry name" value="EF_Hand_1_Ca_BS"/>
</dbReference>
<feature type="chain" id="PRO_5045612959" evidence="2">
    <location>
        <begin position="25"/>
        <end position="153"/>
    </location>
</feature>
<evidence type="ECO:0000313" key="5">
    <source>
        <dbReference type="Proteomes" id="UP001595629"/>
    </source>
</evidence>
<keyword evidence="5" id="KW-1185">Reference proteome</keyword>
<dbReference type="EMBL" id="JBHRXI010000017">
    <property type="protein sequence ID" value="MFC3615758.1"/>
    <property type="molecule type" value="Genomic_DNA"/>
</dbReference>
<keyword evidence="2" id="KW-0732">Signal</keyword>
<comment type="caution">
    <text evidence="4">The sequence shown here is derived from an EMBL/GenBank/DDBJ whole genome shotgun (WGS) entry which is preliminary data.</text>
</comment>
<reference evidence="5" key="1">
    <citation type="journal article" date="2019" name="Int. J. Syst. Evol. Microbiol.">
        <title>The Global Catalogue of Microorganisms (GCM) 10K type strain sequencing project: providing services to taxonomists for standard genome sequencing and annotation.</title>
        <authorList>
            <consortium name="The Broad Institute Genomics Platform"/>
            <consortium name="The Broad Institute Genome Sequencing Center for Infectious Disease"/>
            <person name="Wu L."/>
            <person name="Ma J."/>
        </authorList>
    </citation>
    <scope>NUCLEOTIDE SEQUENCE [LARGE SCALE GENOMIC DNA]</scope>
    <source>
        <strain evidence="5">KCTC 42911</strain>
    </source>
</reference>
<feature type="compositionally biased region" description="Basic and acidic residues" evidence="1">
    <location>
        <begin position="106"/>
        <end position="123"/>
    </location>
</feature>
<feature type="region of interest" description="Disordered" evidence="1">
    <location>
        <begin position="134"/>
        <end position="153"/>
    </location>
</feature>
<sequence length="153" mass="16807">MKHAGFIAGIVLAAMAVTASGALAMGPGRQMMSFEELDTDGNGEITRAEMEGHRAARFQEADTDGDGKLSLDEMQAQARQRADVRAQRMMEHLDADKDGFLNPAEMPKHERAGKMFDRADRDGSGGISKAEFEEAQARMKDHRMKRHGNSAKE</sequence>
<accession>A0ABV7TNH1</accession>
<dbReference type="Pfam" id="PF13202">
    <property type="entry name" value="EF-hand_5"/>
    <property type="match status" value="3"/>
</dbReference>
<dbReference type="Gene3D" id="1.10.238.10">
    <property type="entry name" value="EF-hand"/>
    <property type="match status" value="2"/>
</dbReference>
<dbReference type="SMART" id="SM00054">
    <property type="entry name" value="EFh"/>
    <property type="match status" value="4"/>
</dbReference>
<dbReference type="InterPro" id="IPR002048">
    <property type="entry name" value="EF_hand_dom"/>
</dbReference>
<organism evidence="4 5">
    <name type="scientific">Lutimaribacter marinistellae</name>
    <dbReference type="NCBI Taxonomy" id="1820329"/>
    <lineage>
        <taxon>Bacteria</taxon>
        <taxon>Pseudomonadati</taxon>
        <taxon>Pseudomonadota</taxon>
        <taxon>Alphaproteobacteria</taxon>
        <taxon>Rhodobacterales</taxon>
        <taxon>Roseobacteraceae</taxon>
        <taxon>Lutimaribacter</taxon>
    </lineage>
</organism>